<dbReference type="InterPro" id="IPR042230">
    <property type="entry name" value="CusF_sf"/>
</dbReference>
<evidence type="ECO:0000259" key="5">
    <source>
        <dbReference type="Pfam" id="PF19335"/>
    </source>
</evidence>
<dbReference type="Gene3D" id="2.40.50.100">
    <property type="match status" value="1"/>
</dbReference>
<feature type="compositionally biased region" description="Basic and acidic residues" evidence="3">
    <location>
        <begin position="53"/>
        <end position="67"/>
    </location>
</feature>
<proteinExistence type="inferred from homology"/>
<dbReference type="InterPro" id="IPR006143">
    <property type="entry name" value="RND_pump_MFP"/>
</dbReference>
<evidence type="ECO:0000259" key="8">
    <source>
        <dbReference type="Pfam" id="PF25954"/>
    </source>
</evidence>
<dbReference type="GO" id="GO:0060003">
    <property type="term" value="P:copper ion export"/>
    <property type="evidence" value="ECO:0007669"/>
    <property type="project" value="TreeGrafter"/>
</dbReference>
<dbReference type="GO" id="GO:0030288">
    <property type="term" value="C:outer membrane-bounded periplasmic space"/>
    <property type="evidence" value="ECO:0007669"/>
    <property type="project" value="TreeGrafter"/>
</dbReference>
<dbReference type="GO" id="GO:0016020">
    <property type="term" value="C:membrane"/>
    <property type="evidence" value="ECO:0007669"/>
    <property type="project" value="InterPro"/>
</dbReference>
<keyword evidence="11" id="KW-1185">Reference proteome</keyword>
<gene>
    <name evidence="10" type="ORF">BTO11_13135</name>
</gene>
<reference evidence="10 11" key="1">
    <citation type="submission" date="2016-12" db="EMBL/GenBank/DDBJ databases">
        <title>Diversity of luminous bacteria.</title>
        <authorList>
            <person name="Yoshizawa S."/>
            <person name="Kogure K."/>
        </authorList>
    </citation>
    <scope>NUCLEOTIDE SEQUENCE [LARGE SCALE GENOMIC DNA]</scope>
    <source>
        <strain evidence="10 11">SA4-48</strain>
    </source>
</reference>
<feature type="domain" description="CusB-like three alpha-helical bundle" evidence="6">
    <location>
        <begin position="190"/>
        <end position="238"/>
    </location>
</feature>
<evidence type="ECO:0000256" key="1">
    <source>
        <dbReference type="ARBA" id="ARBA00009477"/>
    </source>
</evidence>
<dbReference type="NCBIfam" id="TIGR01730">
    <property type="entry name" value="RND_mfp"/>
    <property type="match status" value="1"/>
</dbReference>
<dbReference type="RefSeq" id="WP_229793291.1">
    <property type="nucleotide sequence ID" value="NZ_BMYG01000001.1"/>
</dbReference>
<dbReference type="SUPFAM" id="SSF111369">
    <property type="entry name" value="HlyD-like secretion proteins"/>
    <property type="match status" value="1"/>
</dbReference>
<dbReference type="AlphaFoldDB" id="A0A2S7UXJ9"/>
<dbReference type="GO" id="GO:0015679">
    <property type="term" value="P:plasma membrane copper ion transport"/>
    <property type="evidence" value="ECO:0007669"/>
    <property type="project" value="TreeGrafter"/>
</dbReference>
<evidence type="ECO:0000259" key="9">
    <source>
        <dbReference type="Pfam" id="PF25975"/>
    </source>
</evidence>
<name>A0A2S7UXJ9_9GAMM</name>
<feature type="domain" description="CusB-like beta-barrel" evidence="8">
    <location>
        <begin position="275"/>
        <end position="352"/>
    </location>
</feature>
<dbReference type="InterPro" id="IPR051909">
    <property type="entry name" value="MFP_Cation_Efflux"/>
</dbReference>
<feature type="transmembrane region" description="Helical" evidence="4">
    <location>
        <begin position="12"/>
        <end position="34"/>
    </location>
</feature>
<keyword evidence="2" id="KW-0813">Transport</keyword>
<feature type="domain" description="Heavy metal binding" evidence="5">
    <location>
        <begin position="72"/>
        <end position="98"/>
    </location>
</feature>
<feature type="compositionally biased region" description="Low complexity" evidence="3">
    <location>
        <begin position="547"/>
        <end position="563"/>
    </location>
</feature>
<evidence type="ECO:0000259" key="7">
    <source>
        <dbReference type="Pfam" id="PF25919"/>
    </source>
</evidence>
<accession>A0A2S7UXJ9</accession>
<keyword evidence="4" id="KW-0472">Membrane</keyword>
<dbReference type="FunFam" id="2.40.30.170:FF:000010">
    <property type="entry name" value="Efflux RND transporter periplasmic adaptor subunit"/>
    <property type="match status" value="1"/>
</dbReference>
<dbReference type="Gene3D" id="6.10.140.730">
    <property type="match status" value="1"/>
</dbReference>
<dbReference type="GO" id="GO:0046914">
    <property type="term" value="F:transition metal ion binding"/>
    <property type="evidence" value="ECO:0007669"/>
    <property type="project" value="TreeGrafter"/>
</dbReference>
<evidence type="ECO:0000313" key="10">
    <source>
        <dbReference type="EMBL" id="PQJ54499.1"/>
    </source>
</evidence>
<dbReference type="EMBL" id="MSCH01000003">
    <property type="protein sequence ID" value="PQJ54499.1"/>
    <property type="molecule type" value="Genomic_DNA"/>
</dbReference>
<evidence type="ECO:0000256" key="2">
    <source>
        <dbReference type="ARBA" id="ARBA00022448"/>
    </source>
</evidence>
<dbReference type="Gene3D" id="2.40.30.170">
    <property type="match status" value="1"/>
</dbReference>
<dbReference type="Pfam" id="PF25954">
    <property type="entry name" value="Beta-barrel_RND_2"/>
    <property type="match status" value="1"/>
</dbReference>
<dbReference type="Pfam" id="PF11604">
    <property type="entry name" value="CusF_Ec"/>
    <property type="match status" value="1"/>
</dbReference>
<comment type="caution">
    <text evidence="10">The sequence shown here is derived from an EMBL/GenBank/DDBJ whole genome shotgun (WGS) entry which is preliminary data.</text>
</comment>
<dbReference type="Proteomes" id="UP000239007">
    <property type="component" value="Unassembled WGS sequence"/>
</dbReference>
<dbReference type="Pfam" id="PF25975">
    <property type="entry name" value="CzcB_C"/>
    <property type="match status" value="1"/>
</dbReference>
<dbReference type="Pfam" id="PF19335">
    <property type="entry name" value="HMBD"/>
    <property type="match status" value="1"/>
</dbReference>
<dbReference type="Gene3D" id="2.40.50.320">
    <property type="entry name" value="Copper binding periplasmic protein CusF"/>
    <property type="match status" value="1"/>
</dbReference>
<dbReference type="InterPro" id="IPR021647">
    <property type="entry name" value="CusF_Ec"/>
</dbReference>
<dbReference type="InterPro" id="IPR058792">
    <property type="entry name" value="Beta-barrel_RND_2"/>
</dbReference>
<comment type="similarity">
    <text evidence="1">Belongs to the membrane fusion protein (MFP) (TC 8.A.1) family.</text>
</comment>
<evidence type="ECO:0000259" key="6">
    <source>
        <dbReference type="Pfam" id="PF25869"/>
    </source>
</evidence>
<evidence type="ECO:0000313" key="11">
    <source>
        <dbReference type="Proteomes" id="UP000239007"/>
    </source>
</evidence>
<evidence type="ECO:0000256" key="3">
    <source>
        <dbReference type="SAM" id="MobiDB-lite"/>
    </source>
</evidence>
<dbReference type="PANTHER" id="PTHR30097:SF15">
    <property type="entry name" value="CATION EFFLUX SYSTEM PROTEIN CUSB"/>
    <property type="match status" value="1"/>
</dbReference>
<dbReference type="InterPro" id="IPR045800">
    <property type="entry name" value="HMBD"/>
</dbReference>
<dbReference type="Pfam" id="PF25919">
    <property type="entry name" value="BSH_CusB"/>
    <property type="match status" value="1"/>
</dbReference>
<evidence type="ECO:0000256" key="4">
    <source>
        <dbReference type="SAM" id="Phobius"/>
    </source>
</evidence>
<keyword evidence="4" id="KW-1133">Transmembrane helix</keyword>
<keyword evidence="4" id="KW-0812">Transmembrane</keyword>
<feature type="domain" description="CusB-like barrel-sandwich hybrid" evidence="7">
    <location>
        <begin position="157"/>
        <end position="271"/>
    </location>
</feature>
<protein>
    <submittedName>
        <fullName evidence="10">Efflux transporter periplasmic adaptor subunit</fullName>
    </submittedName>
</protein>
<dbReference type="Pfam" id="PF25869">
    <property type="entry name" value="3HB_CusB"/>
    <property type="match status" value="1"/>
</dbReference>
<feature type="domain" description="CzcB-like C-terminal circularly permuted SH3-like" evidence="9">
    <location>
        <begin position="359"/>
        <end position="418"/>
    </location>
</feature>
<dbReference type="InterPro" id="IPR058790">
    <property type="entry name" value="BSH_CusB"/>
</dbReference>
<dbReference type="Gene3D" id="2.40.420.20">
    <property type="match status" value="1"/>
</dbReference>
<dbReference type="GO" id="GO:0022857">
    <property type="term" value="F:transmembrane transporter activity"/>
    <property type="evidence" value="ECO:0007669"/>
    <property type="project" value="InterPro"/>
</dbReference>
<sequence length="563" mass="61908">MKQIKQQKSNTVKSIMLGVFVGTLVTAILSYSLFQTADSPMQNMAASSSSSSSKDKGNGNDKAENAEKTPAYWVAPMDANYRRDKPGKSPMGMDLVPVYENTGKSEGQDVGAGAVKISSNVINNLGVRTVQVSYKPLTSEINTLGYITHDEERLVDIHPRVEGWIEKLHVKSVGEQVKKGQALYDIYSPELVNAQEEFLLALERDNNRLIKAAQNRLMALQLPTSAITELRKNKQVQQRITFFAPQNGVVESLNIREGFYVKPGSSLMSIADLSEVWLEGEVFERQAGQVAIGMPATITLDYLPGKVWQGNVDYIHPILNPQTRTVKVRIRIKNHNNDFKPNMFAQLVLHNQGDVNTLQIPKEALIRTGRQDRVVLALGQGRFKSIAVKVGRYGGDYVEILNGLEQGDEVVSSAQFLLDSESSKSSDFKRMDPVNMNSDTTVMASSMQDHNMEIETEMPSVLSATATGKVNSLMVEHGMINISRSAIKKWGRAAATVDFTAAENVSFVGININDKVEFTFEVHDGNFVITEIATLATESASDDDSVEGSVSSNHSNDSIHSSN</sequence>
<feature type="region of interest" description="Disordered" evidence="3">
    <location>
        <begin position="43"/>
        <end position="69"/>
    </location>
</feature>
<dbReference type="InterPro" id="IPR058649">
    <property type="entry name" value="CzcB_C"/>
</dbReference>
<dbReference type="PANTHER" id="PTHR30097">
    <property type="entry name" value="CATION EFFLUX SYSTEM PROTEIN CUSB"/>
    <property type="match status" value="1"/>
</dbReference>
<organism evidence="10 11">
    <name type="scientific">Psychrosphaera saromensis</name>
    <dbReference type="NCBI Taxonomy" id="716813"/>
    <lineage>
        <taxon>Bacteria</taxon>
        <taxon>Pseudomonadati</taxon>
        <taxon>Pseudomonadota</taxon>
        <taxon>Gammaproteobacteria</taxon>
        <taxon>Alteromonadales</taxon>
        <taxon>Pseudoalteromonadaceae</taxon>
        <taxon>Psychrosphaera</taxon>
    </lineage>
</organism>
<dbReference type="InterPro" id="IPR058791">
    <property type="entry name" value="3HB_CusB"/>
</dbReference>
<feature type="region of interest" description="Disordered" evidence="3">
    <location>
        <begin position="540"/>
        <end position="563"/>
    </location>
</feature>